<name>A0A9X9QG43_BLUGR</name>
<accession>A0A9X9QG43</accession>
<dbReference type="InterPro" id="IPR040976">
    <property type="entry name" value="Pkinase_fungal"/>
</dbReference>
<dbReference type="Pfam" id="PF17667">
    <property type="entry name" value="Pkinase_fungal"/>
    <property type="match status" value="1"/>
</dbReference>
<proteinExistence type="predicted"/>
<evidence type="ECO:0000259" key="1">
    <source>
        <dbReference type="Pfam" id="PF17667"/>
    </source>
</evidence>
<dbReference type="Proteomes" id="UP000324639">
    <property type="component" value="Chromosome Bgt_-10"/>
</dbReference>
<evidence type="ECO:0000313" key="3">
    <source>
        <dbReference type="Proteomes" id="UP000324639"/>
    </source>
</evidence>
<reference evidence="2 3" key="1">
    <citation type="submission" date="2018-08" db="EMBL/GenBank/DDBJ databases">
        <authorList>
            <person name="Muller C M."/>
        </authorList>
    </citation>
    <scope>NUCLEOTIDE SEQUENCE [LARGE SCALE GENOMIC DNA]</scope>
</reference>
<keyword evidence="3" id="KW-1185">Reference proteome</keyword>
<feature type="domain" description="Fungal-type protein kinase" evidence="1">
    <location>
        <begin position="10"/>
        <end position="90"/>
    </location>
</feature>
<evidence type="ECO:0000313" key="2">
    <source>
        <dbReference type="EMBL" id="VDB94714.1"/>
    </source>
</evidence>
<dbReference type="AlphaFoldDB" id="A0A9X9QG43"/>
<organism evidence="2 3">
    <name type="scientific">Blumeria graminis f. sp. tritici</name>
    <dbReference type="NCBI Taxonomy" id="62690"/>
    <lineage>
        <taxon>Eukaryota</taxon>
        <taxon>Fungi</taxon>
        <taxon>Dikarya</taxon>
        <taxon>Ascomycota</taxon>
        <taxon>Pezizomycotina</taxon>
        <taxon>Leotiomycetes</taxon>
        <taxon>Erysiphales</taxon>
        <taxon>Erysiphaceae</taxon>
        <taxon>Blumeria</taxon>
    </lineage>
</organism>
<feature type="non-terminal residue" evidence="2">
    <location>
        <position position="1"/>
    </location>
</feature>
<protein>
    <submittedName>
        <fullName evidence="2">Bgt-51898</fullName>
    </submittedName>
</protein>
<gene>
    <name evidence="2" type="ORF">BGT96224V316_LOCUS7853</name>
</gene>
<dbReference type="EMBL" id="LR026993">
    <property type="protein sequence ID" value="VDB94714.1"/>
    <property type="molecule type" value="Genomic_DNA"/>
</dbReference>
<sequence length="92" mass="10511">KPILQPFKRDRHLVRVVVTPGGHPLHCSRTILEFLVVIGDYIVAHRRLYIEKKIIHCDISEGNIVSISPNGNNSLHKMLIHFDHSISLNDDL</sequence>